<organism evidence="8 9">
    <name type="scientific">Clostridium autoethanogenum DSM 10061</name>
    <dbReference type="NCBI Taxonomy" id="1341692"/>
    <lineage>
        <taxon>Bacteria</taxon>
        <taxon>Bacillati</taxon>
        <taxon>Bacillota</taxon>
        <taxon>Clostridia</taxon>
        <taxon>Eubacteriales</taxon>
        <taxon>Clostridiaceae</taxon>
        <taxon>Clostridium</taxon>
    </lineage>
</organism>
<dbReference type="InterPro" id="IPR040026">
    <property type="entry name" value="FliD"/>
</dbReference>
<dbReference type="Pfam" id="PF07195">
    <property type="entry name" value="FliD_C"/>
    <property type="match status" value="1"/>
</dbReference>
<comment type="subunit">
    <text evidence="2 5">Homopentamer.</text>
</comment>
<keyword evidence="4 5" id="KW-0975">Bacterial flagellum</keyword>
<dbReference type="RefSeq" id="WP_023162977.1">
    <property type="nucleotide sequence ID" value="NC_022592.1"/>
</dbReference>
<evidence type="ECO:0000259" key="7">
    <source>
        <dbReference type="Pfam" id="PF07195"/>
    </source>
</evidence>
<dbReference type="InterPro" id="IPR010809">
    <property type="entry name" value="FliD_C"/>
</dbReference>
<reference evidence="9" key="1">
    <citation type="journal article" date="2014" name="Biotechnol. Biofuels">
        <title>Comparison of single-molecule sequencing and hybrid approaches for finishing the genome of Clostridium autoethanogenum and analysis of CRISPR systems in industrial relevant Clostridia.</title>
        <authorList>
            <person name="Brown S.D."/>
            <person name="Nagaraju S."/>
            <person name="Utturkar S."/>
            <person name="De Tissera S."/>
            <person name="Segovia S."/>
            <person name="Mitchell W."/>
            <person name="Land M.L."/>
            <person name="Dassanayake A."/>
            <person name="Kopke M."/>
        </authorList>
    </citation>
    <scope>NUCLEOTIDE SEQUENCE [LARGE SCALE GENOMIC DNA]</scope>
    <source>
        <strain evidence="9">DSM 10061</strain>
    </source>
</reference>
<comment type="subcellular location">
    <subcellularLocation>
        <location evidence="5">Secreted</location>
    </subcellularLocation>
    <subcellularLocation>
        <location evidence="5">Bacterial flagellum</location>
    </subcellularLocation>
</comment>
<evidence type="ECO:0000313" key="9">
    <source>
        <dbReference type="Proteomes" id="UP000017590"/>
    </source>
</evidence>
<feature type="domain" description="Flagellar hook-associated protein 2 C-terminal" evidence="7">
    <location>
        <begin position="378"/>
        <end position="774"/>
    </location>
</feature>
<protein>
    <recommendedName>
        <fullName evidence="5">Flagellar hook-associated protein 2</fullName>
        <shortName evidence="5">HAP2</shortName>
    </recommendedName>
    <alternativeName>
        <fullName evidence="5">Flagellar cap protein</fullName>
    </alternativeName>
</protein>
<feature type="domain" description="Flagellar hook-associated protein 2 N-terminal" evidence="6">
    <location>
        <begin position="28"/>
        <end position="130"/>
    </location>
</feature>
<evidence type="ECO:0000256" key="3">
    <source>
        <dbReference type="ARBA" id="ARBA00023054"/>
    </source>
</evidence>
<keyword evidence="8" id="KW-0969">Cilium</keyword>
<keyword evidence="8" id="KW-0282">Flagellum</keyword>
<accession>A0ABN4BIG0</accession>
<dbReference type="InterPro" id="IPR003481">
    <property type="entry name" value="FliD_N"/>
</dbReference>
<evidence type="ECO:0000256" key="1">
    <source>
        <dbReference type="ARBA" id="ARBA00009764"/>
    </source>
</evidence>
<dbReference type="PANTHER" id="PTHR30288:SF0">
    <property type="entry name" value="FLAGELLAR HOOK-ASSOCIATED PROTEIN 2"/>
    <property type="match status" value="1"/>
</dbReference>
<dbReference type="Pfam" id="PF02465">
    <property type="entry name" value="FliD_N"/>
    <property type="match status" value="1"/>
</dbReference>
<dbReference type="PANTHER" id="PTHR30288">
    <property type="entry name" value="FLAGELLAR CAP/ASSEMBLY PROTEIN FLID"/>
    <property type="match status" value="1"/>
</dbReference>
<evidence type="ECO:0000259" key="6">
    <source>
        <dbReference type="Pfam" id="PF02465"/>
    </source>
</evidence>
<gene>
    <name evidence="8" type="primary">fliD</name>
    <name evidence="8" type="ORF">CAETHG_3053</name>
</gene>
<evidence type="ECO:0000313" key="8">
    <source>
        <dbReference type="EMBL" id="AGY77256.1"/>
    </source>
</evidence>
<evidence type="ECO:0000256" key="5">
    <source>
        <dbReference type="RuleBase" id="RU362066"/>
    </source>
</evidence>
<keyword evidence="5" id="KW-0964">Secreted</keyword>
<comment type="function">
    <text evidence="5">Required for morphogenesis and for the elongation of the flagellar filament by facilitating polymerization of the flagellin monomers at the tip of growing filament. Forms a capping structure, which prevents flagellin subunits (transported through the central channel of the flagellum) from leaking out without polymerization at the distal end.</text>
</comment>
<comment type="similarity">
    <text evidence="1 5">Belongs to the FliD family.</text>
</comment>
<keyword evidence="9" id="KW-1185">Reference proteome</keyword>
<sequence length="785" mass="82912">MSDSVSSMPTGTTGAGGGDMLRITGLNTGLDVDSIVKKMLKGDQAKLDKVKQSQQLIQWRQDAYKTIISDIQDLQKSFFDVSDSGDYLLNQDNYSNMNAVSDTPALVSATAQTGAAAGTYKISVADVAKNAVIGGSSSLNSQVKITDISSWGGSGKSISFGIEGVANPVTLDLSGFTGTTGASLVSYINQKIAADPSLAGKMSTSYVEDGSDKYIKFTPLDNDSNIGIVNDTANGHPTNITDMDGLVNKQLVSASTSTKLTDLGSGLDGKIALNLNYNGKEVSVQVDNSSSGKNGSATVGDLITAISSATGGAVTGKFDDTTGNFTLQTTATGSISSLKIEDYLSTHEQAGDTSSETTPGLLGALGIPADALGKSYQGSDAEVTVTGIDGHSTTMTESSNSFTVNGINYNVIGKTTSDVSISVTSDTTKIYDKISNFIDKYNKVMDEIQTKLTEKSDNDYPPLTDAKKSAMNSDDIKNYEAKAKQGILRNDEDLTNLMYSLRSAFSNVVQDGNGNSAASVAFGQYGTNAIGIDLSNDPEQPNKLVIADSSKLRDAIANHGDQVLKLFAGTYNSALNNRYNIAGNDLSAWKGAGKTINLQSSSGNVAIDMSGFTSDSLNDLETYINNKINATSLKGMASVSTSVDASGTKHIKFTTSSDISMSATGISDLPTSSTKMLSDKDAEFNQSGIFSRVKGIFEDNVGTLGTSLNNATLTKFANYQDDFSLYGGIGSTLPDQIYQKQQQIKDLTDQMTNDEKKYYDQFTRLEVVMQQLNSQQSALSMYTSG</sequence>
<keyword evidence="3" id="KW-0175">Coiled coil</keyword>
<name>A0ABN4BIG0_9CLOT</name>
<dbReference type="EMBL" id="CP006763">
    <property type="protein sequence ID" value="AGY77256.1"/>
    <property type="molecule type" value="Genomic_DNA"/>
</dbReference>
<keyword evidence="8" id="KW-0966">Cell projection</keyword>
<evidence type="ECO:0000256" key="4">
    <source>
        <dbReference type="ARBA" id="ARBA00023143"/>
    </source>
</evidence>
<proteinExistence type="inferred from homology"/>
<evidence type="ECO:0000256" key="2">
    <source>
        <dbReference type="ARBA" id="ARBA00011255"/>
    </source>
</evidence>
<dbReference type="Proteomes" id="UP000017590">
    <property type="component" value="Chromosome"/>
</dbReference>